<dbReference type="Proteomes" id="UP001288620">
    <property type="component" value="Unassembled WGS sequence"/>
</dbReference>
<evidence type="ECO:0000256" key="7">
    <source>
        <dbReference type="ARBA" id="ARBA00022903"/>
    </source>
</evidence>
<evidence type="ECO:0000256" key="9">
    <source>
        <dbReference type="ARBA" id="ARBA00023047"/>
    </source>
</evidence>
<keyword evidence="14" id="KW-1185">Reference proteome</keyword>
<keyword evidence="9" id="KW-0625">Polysaccharide transport</keyword>
<dbReference type="PANTHER" id="PTHR30413:SF10">
    <property type="entry name" value="CAPSULE POLYSACCHARIDE EXPORT INNER-MEMBRANE PROTEIN CTRC"/>
    <property type="match status" value="1"/>
</dbReference>
<evidence type="ECO:0000313" key="13">
    <source>
        <dbReference type="EMBL" id="MDZ7277961.1"/>
    </source>
</evidence>
<evidence type="ECO:0000256" key="8">
    <source>
        <dbReference type="ARBA" id="ARBA00022989"/>
    </source>
</evidence>
<keyword evidence="4 11" id="KW-1003">Cell membrane</keyword>
<organism evidence="13 14">
    <name type="scientific">Pantoea eucrina</name>
    <dbReference type="NCBI Taxonomy" id="472693"/>
    <lineage>
        <taxon>Bacteria</taxon>
        <taxon>Pseudomonadati</taxon>
        <taxon>Pseudomonadota</taxon>
        <taxon>Gammaproteobacteria</taxon>
        <taxon>Enterobacterales</taxon>
        <taxon>Erwiniaceae</taxon>
        <taxon>Pantoea</taxon>
    </lineage>
</organism>
<proteinExistence type="inferred from homology"/>
<feature type="transmembrane region" description="Helical" evidence="11">
    <location>
        <begin position="156"/>
        <end position="180"/>
    </location>
</feature>
<feature type="transmembrane region" description="Helical" evidence="11">
    <location>
        <begin position="121"/>
        <end position="150"/>
    </location>
</feature>
<protein>
    <recommendedName>
        <fullName evidence="11">Transport permease protein</fullName>
    </recommendedName>
</protein>
<keyword evidence="6 11" id="KW-0812">Transmembrane</keyword>
<feature type="transmembrane region" description="Helical" evidence="11">
    <location>
        <begin position="248"/>
        <end position="266"/>
    </location>
</feature>
<name>A0ABU5LE13_9GAMM</name>
<gene>
    <name evidence="13" type="ORF">N4G40_06695</name>
</gene>
<dbReference type="PIRSF" id="PIRSF006648">
    <property type="entry name" value="DrrB"/>
    <property type="match status" value="1"/>
</dbReference>
<reference evidence="14" key="1">
    <citation type="submission" date="2023-07" db="EMBL/GenBank/DDBJ databases">
        <title>Structural and functional analysis of rice phyllospheric bacteria for their antimicrobial properties and defense elicitation against blast disease.</title>
        <authorList>
            <person name="Sahu K.P."/>
            <person name="Asharani P."/>
            <person name="Kumar M."/>
            <person name="Reddy B."/>
            <person name="Kumar A."/>
        </authorList>
    </citation>
    <scope>NUCLEOTIDE SEQUENCE [LARGE SCALE GENOMIC DNA]</scope>
    <source>
        <strain evidence="14">OsEp_Plm_30P10</strain>
    </source>
</reference>
<evidence type="ECO:0000256" key="5">
    <source>
        <dbReference type="ARBA" id="ARBA00022597"/>
    </source>
</evidence>
<feature type="transmembrane region" description="Helical" evidence="11">
    <location>
        <begin position="40"/>
        <end position="62"/>
    </location>
</feature>
<evidence type="ECO:0000259" key="12">
    <source>
        <dbReference type="PROSITE" id="PS51012"/>
    </source>
</evidence>
<dbReference type="EMBL" id="JAOBTT010000001">
    <property type="protein sequence ID" value="MDZ7277961.1"/>
    <property type="molecule type" value="Genomic_DNA"/>
</dbReference>
<sequence length="277" mass="31489">MNPHSVKSTSIIVLLRSIISNRHLIYQMTKREITGRYRGSFMGVLWSFINPVLMLTVYTFVFSVVFKARWGTGSVSESKSDFAIILFVGLIVHTLFAETLMRAPTLILGNVNYVKKVIFPLEVLSVTSMASVLFHSVISLIVLLSAFFIFNGFIHWTVVFIPMVFFPLIIVSIGLSWFLSSLGVFIRDVGQTIAIITMILMFLSPIFYPVSALPEKFQHVIMLNPLTFIIEQSRNVIIWGKMPDFTGLALYSLAALCLMWLCFFWFQKTRKGFADVL</sequence>
<keyword evidence="10 11" id="KW-0472">Membrane</keyword>
<evidence type="ECO:0000256" key="4">
    <source>
        <dbReference type="ARBA" id="ARBA00022475"/>
    </source>
</evidence>
<keyword evidence="5" id="KW-0762">Sugar transport</keyword>
<feature type="transmembrane region" description="Helical" evidence="11">
    <location>
        <begin position="82"/>
        <end position="100"/>
    </location>
</feature>
<comment type="similarity">
    <text evidence="2 11">Belongs to the ABC-2 integral membrane protein family.</text>
</comment>
<dbReference type="InterPro" id="IPR047817">
    <property type="entry name" value="ABC2_TM_bact-type"/>
</dbReference>
<evidence type="ECO:0000256" key="1">
    <source>
        <dbReference type="ARBA" id="ARBA00004651"/>
    </source>
</evidence>
<evidence type="ECO:0000256" key="11">
    <source>
        <dbReference type="RuleBase" id="RU361157"/>
    </source>
</evidence>
<dbReference type="InterPro" id="IPR013525">
    <property type="entry name" value="ABC2_TM"/>
</dbReference>
<comment type="subcellular location">
    <subcellularLocation>
        <location evidence="11">Cell inner membrane</location>
        <topology evidence="11">Multi-pass membrane protein</topology>
    </subcellularLocation>
    <subcellularLocation>
        <location evidence="1">Cell membrane</location>
        <topology evidence="1">Multi-pass membrane protein</topology>
    </subcellularLocation>
</comment>
<dbReference type="InterPro" id="IPR000412">
    <property type="entry name" value="ABC_2_transport"/>
</dbReference>
<evidence type="ECO:0000313" key="14">
    <source>
        <dbReference type="Proteomes" id="UP001288620"/>
    </source>
</evidence>
<feature type="transmembrane region" description="Helical" evidence="11">
    <location>
        <begin position="192"/>
        <end position="210"/>
    </location>
</feature>
<evidence type="ECO:0000256" key="3">
    <source>
        <dbReference type="ARBA" id="ARBA00022448"/>
    </source>
</evidence>
<feature type="domain" description="ABC transmembrane type-2" evidence="12">
    <location>
        <begin position="42"/>
        <end position="269"/>
    </location>
</feature>
<dbReference type="PRINTS" id="PR00164">
    <property type="entry name" value="ABC2TRNSPORT"/>
</dbReference>
<keyword evidence="3 11" id="KW-0813">Transport</keyword>
<evidence type="ECO:0000256" key="6">
    <source>
        <dbReference type="ARBA" id="ARBA00022692"/>
    </source>
</evidence>
<keyword evidence="7" id="KW-0972">Capsule biogenesis/degradation</keyword>
<dbReference type="PANTHER" id="PTHR30413">
    <property type="entry name" value="INNER MEMBRANE TRANSPORT PERMEASE"/>
    <property type="match status" value="1"/>
</dbReference>
<dbReference type="PROSITE" id="PS51012">
    <property type="entry name" value="ABC_TM2"/>
    <property type="match status" value="1"/>
</dbReference>
<evidence type="ECO:0000256" key="10">
    <source>
        <dbReference type="ARBA" id="ARBA00023136"/>
    </source>
</evidence>
<dbReference type="Pfam" id="PF01061">
    <property type="entry name" value="ABC2_membrane"/>
    <property type="match status" value="1"/>
</dbReference>
<evidence type="ECO:0000256" key="2">
    <source>
        <dbReference type="ARBA" id="ARBA00007783"/>
    </source>
</evidence>
<accession>A0ABU5LE13</accession>
<comment type="caution">
    <text evidence="13">The sequence shown here is derived from an EMBL/GenBank/DDBJ whole genome shotgun (WGS) entry which is preliminary data.</text>
</comment>
<keyword evidence="8 11" id="KW-1133">Transmembrane helix</keyword>